<evidence type="ECO:0000313" key="2">
    <source>
        <dbReference type="Proteomes" id="UP000011201"/>
    </source>
</evidence>
<proteinExistence type="predicted"/>
<comment type="caution">
    <text evidence="1">The sequence shown here is derived from an EMBL/GenBank/DDBJ whole genome shotgun (WGS) entry which is preliminary data.</text>
</comment>
<gene>
    <name evidence="1" type="ORF">Pse7429DRAFT_0951</name>
</gene>
<accession>L8N4D1</accession>
<keyword evidence="2" id="KW-1185">Reference proteome</keyword>
<reference evidence="1 2" key="1">
    <citation type="journal article" date="2013" name="Proc. Natl. Acad. Sci. U.S.A.">
        <title>Improving the coverage of the cyanobacterial phylum using diversity-driven genome sequencing.</title>
        <authorList>
            <person name="Shih P.M."/>
            <person name="Wu D."/>
            <person name="Latifi A."/>
            <person name="Axen S.D."/>
            <person name="Fewer D.P."/>
            <person name="Talla E."/>
            <person name="Calteau A."/>
            <person name="Cai F."/>
            <person name="Tandeau de Marsac N."/>
            <person name="Rippka R."/>
            <person name="Herdman M."/>
            <person name="Sivonen K."/>
            <person name="Coursin T."/>
            <person name="Laurent T."/>
            <person name="Goodwin L."/>
            <person name="Nolan M."/>
            <person name="Davenport K.W."/>
            <person name="Han C.S."/>
            <person name="Rubin E.M."/>
            <person name="Eisen J.A."/>
            <person name="Woyke T."/>
            <person name="Gugger M."/>
            <person name="Kerfeld C.A."/>
        </authorList>
    </citation>
    <scope>NUCLEOTIDE SEQUENCE [LARGE SCALE GENOMIC DNA]</scope>
    <source>
        <strain evidence="1 2">PCC 7429</strain>
    </source>
</reference>
<dbReference type="Proteomes" id="UP000011201">
    <property type="component" value="Unassembled WGS sequence"/>
</dbReference>
<dbReference type="AlphaFoldDB" id="L8N4D1"/>
<organism evidence="1 2">
    <name type="scientific">Pseudanabaena biceps PCC 7429</name>
    <dbReference type="NCBI Taxonomy" id="927668"/>
    <lineage>
        <taxon>Bacteria</taxon>
        <taxon>Bacillati</taxon>
        <taxon>Cyanobacteriota</taxon>
        <taxon>Cyanophyceae</taxon>
        <taxon>Pseudanabaenales</taxon>
        <taxon>Pseudanabaenaceae</taxon>
        <taxon>Pseudanabaena</taxon>
    </lineage>
</organism>
<dbReference type="EMBL" id="ALWB01000023">
    <property type="protein sequence ID" value="ELS33964.1"/>
    <property type="molecule type" value="Genomic_DNA"/>
</dbReference>
<sequence length="54" mass="5877">MATPFLNLKTETPQKLIGGALRRQSAFGVSLASFYTLAVRSHSQIVFPVINLEG</sequence>
<protein>
    <submittedName>
        <fullName evidence="1">Uncharacterized protein</fullName>
    </submittedName>
</protein>
<evidence type="ECO:0000313" key="1">
    <source>
        <dbReference type="EMBL" id="ELS33964.1"/>
    </source>
</evidence>
<name>L8N4D1_9CYAN</name>